<organism evidence="1 2">
    <name type="scientific">Gossypium australe</name>
    <dbReference type="NCBI Taxonomy" id="47621"/>
    <lineage>
        <taxon>Eukaryota</taxon>
        <taxon>Viridiplantae</taxon>
        <taxon>Streptophyta</taxon>
        <taxon>Embryophyta</taxon>
        <taxon>Tracheophyta</taxon>
        <taxon>Spermatophyta</taxon>
        <taxon>Magnoliopsida</taxon>
        <taxon>eudicotyledons</taxon>
        <taxon>Gunneridae</taxon>
        <taxon>Pentapetalae</taxon>
        <taxon>rosids</taxon>
        <taxon>malvids</taxon>
        <taxon>Malvales</taxon>
        <taxon>Malvaceae</taxon>
        <taxon>Malvoideae</taxon>
        <taxon>Gossypium</taxon>
    </lineage>
</organism>
<keyword evidence="2" id="KW-1185">Reference proteome</keyword>
<accession>A0A5B6WMS6</accession>
<evidence type="ECO:0000313" key="1">
    <source>
        <dbReference type="EMBL" id="KAA3482584.1"/>
    </source>
</evidence>
<gene>
    <name evidence="1" type="ORF">EPI10_004816</name>
</gene>
<dbReference type="GO" id="GO:0016301">
    <property type="term" value="F:kinase activity"/>
    <property type="evidence" value="ECO:0007669"/>
    <property type="project" value="UniProtKB-KW"/>
</dbReference>
<name>A0A5B6WMS6_9ROSI</name>
<keyword evidence="1" id="KW-0418">Kinase</keyword>
<dbReference type="AlphaFoldDB" id="A0A5B6WMS6"/>
<comment type="caution">
    <text evidence="1">The sequence shown here is derived from an EMBL/GenBank/DDBJ whole genome shotgun (WGS) entry which is preliminary data.</text>
</comment>
<dbReference type="Proteomes" id="UP000325315">
    <property type="component" value="Unassembled WGS sequence"/>
</dbReference>
<proteinExistence type="predicted"/>
<dbReference type="EMBL" id="SMMG02000002">
    <property type="protein sequence ID" value="KAA3482584.1"/>
    <property type="molecule type" value="Genomic_DNA"/>
</dbReference>
<reference evidence="2" key="1">
    <citation type="journal article" date="2019" name="Plant Biotechnol. J.">
        <title>Genome sequencing of the Australian wild diploid species Gossypium australe highlights disease resistance and delayed gland morphogenesis.</title>
        <authorList>
            <person name="Cai Y."/>
            <person name="Cai X."/>
            <person name="Wang Q."/>
            <person name="Wang P."/>
            <person name="Zhang Y."/>
            <person name="Cai C."/>
            <person name="Xu Y."/>
            <person name="Wang K."/>
            <person name="Zhou Z."/>
            <person name="Wang C."/>
            <person name="Geng S."/>
            <person name="Li B."/>
            <person name="Dong Q."/>
            <person name="Hou Y."/>
            <person name="Wang H."/>
            <person name="Ai P."/>
            <person name="Liu Z."/>
            <person name="Yi F."/>
            <person name="Sun M."/>
            <person name="An G."/>
            <person name="Cheng J."/>
            <person name="Zhang Y."/>
            <person name="Shi Q."/>
            <person name="Xie Y."/>
            <person name="Shi X."/>
            <person name="Chang Y."/>
            <person name="Huang F."/>
            <person name="Chen Y."/>
            <person name="Hong S."/>
            <person name="Mi L."/>
            <person name="Sun Q."/>
            <person name="Zhang L."/>
            <person name="Zhou B."/>
            <person name="Peng R."/>
            <person name="Zhang X."/>
            <person name="Liu F."/>
        </authorList>
    </citation>
    <scope>NUCLEOTIDE SEQUENCE [LARGE SCALE GENOMIC DNA]</scope>
    <source>
        <strain evidence="2">cv. PA1801</strain>
    </source>
</reference>
<dbReference type="OrthoDB" id="40902at2759"/>
<protein>
    <submittedName>
        <fullName evidence="1">Calcium-dependent protein kinase 26</fullName>
    </submittedName>
</protein>
<evidence type="ECO:0000313" key="2">
    <source>
        <dbReference type="Proteomes" id="UP000325315"/>
    </source>
</evidence>
<sequence length="217" mass="25222">MVCNSIVQQIQKMMTHDKSDRETVLVRRMLQDGLLDVVCLSIREMLLQLCFDTAAFFFPVCLLPFQLYIPNVFTSLKYKIPELVGSQPASIYSKEITLYELIDIVSSKPWVRFPFLGSTLKQQIYIRFAEYTCCINALCFTVFDFHEFIFNVGVYKCFNKYMLPHFIGSYRNKMISSICSYIPPPKTIASNKHQKSYLALSRDNSNFNMLEESKLVC</sequence>
<keyword evidence="1" id="KW-0808">Transferase</keyword>